<organism evidence="1 2">
    <name type="scientific">Nocardia terrae</name>
    <dbReference type="NCBI Taxonomy" id="2675851"/>
    <lineage>
        <taxon>Bacteria</taxon>
        <taxon>Bacillati</taxon>
        <taxon>Actinomycetota</taxon>
        <taxon>Actinomycetes</taxon>
        <taxon>Mycobacteriales</taxon>
        <taxon>Nocardiaceae</taxon>
        <taxon>Nocardia</taxon>
    </lineage>
</organism>
<proteinExistence type="predicted"/>
<dbReference type="RefSeq" id="WP_157391730.1">
    <property type="nucleotide sequence ID" value="NZ_WRPP01000008.1"/>
</dbReference>
<comment type="caution">
    <text evidence="1">The sequence shown here is derived from an EMBL/GenBank/DDBJ whole genome shotgun (WGS) entry which is preliminary data.</text>
</comment>
<evidence type="ECO:0000313" key="2">
    <source>
        <dbReference type="Proteomes" id="UP000466794"/>
    </source>
</evidence>
<dbReference type="SUPFAM" id="SSF53474">
    <property type="entry name" value="alpha/beta-Hydrolases"/>
    <property type="match status" value="1"/>
</dbReference>
<dbReference type="InterPro" id="IPR050583">
    <property type="entry name" value="Mycobacterial_A85_antigen"/>
</dbReference>
<dbReference type="InterPro" id="IPR000801">
    <property type="entry name" value="Esterase-like"/>
</dbReference>
<evidence type="ECO:0000313" key="1">
    <source>
        <dbReference type="EMBL" id="MVU82128.1"/>
    </source>
</evidence>
<name>A0A7K1V7Q3_9NOCA</name>
<dbReference type="GO" id="GO:0016747">
    <property type="term" value="F:acyltransferase activity, transferring groups other than amino-acyl groups"/>
    <property type="evidence" value="ECO:0007669"/>
    <property type="project" value="TreeGrafter"/>
</dbReference>
<reference evidence="1 2" key="1">
    <citation type="submission" date="2019-12" db="EMBL/GenBank/DDBJ databases">
        <title>Nocardia sp. nov. ET3-3 isolated from soil.</title>
        <authorList>
            <person name="Kanchanasin P."/>
            <person name="Tanasupawat S."/>
            <person name="Yuki M."/>
            <person name="Kudo T."/>
        </authorList>
    </citation>
    <scope>NUCLEOTIDE SEQUENCE [LARGE SCALE GENOMIC DNA]</scope>
    <source>
        <strain evidence="1 2">ET3-3</strain>
    </source>
</reference>
<dbReference type="Proteomes" id="UP000466794">
    <property type="component" value="Unassembled WGS sequence"/>
</dbReference>
<dbReference type="PANTHER" id="PTHR48098">
    <property type="entry name" value="ENTEROCHELIN ESTERASE-RELATED"/>
    <property type="match status" value="1"/>
</dbReference>
<dbReference type="PANTHER" id="PTHR48098:SF1">
    <property type="entry name" value="DIACYLGLYCEROL ACYLTRANSFERASE_MYCOLYLTRANSFERASE AG85A"/>
    <property type="match status" value="1"/>
</dbReference>
<dbReference type="Gene3D" id="3.40.50.1820">
    <property type="entry name" value="alpha/beta hydrolase"/>
    <property type="match status" value="1"/>
</dbReference>
<dbReference type="AlphaFoldDB" id="A0A7K1V7Q3"/>
<gene>
    <name evidence="1" type="ORF">GPX89_33430</name>
</gene>
<dbReference type="EMBL" id="WRPP01000008">
    <property type="protein sequence ID" value="MVU82128.1"/>
    <property type="molecule type" value="Genomic_DNA"/>
</dbReference>
<sequence>MAAPAAYATPPDPITSTATLADTPVADDGSTIKAFEIHDSRNLTLHVHSAAMDTDITVEVQRPADTSVPRPVLYLLNGAGGGQDTATWKRNTDSTEFFEDKNVNVVMPIGGAFTYYTDWRTPDPRLGMPMWKTFLTEELPPLVDAALDTNGVHAIAGMSMSGTSVLQLPIAAPGLYTAVAAYSGCAQISDPVGQKFADLVISIGGGNPANMYGPMDDPEWAANDPYVHAEALRGLGLYVSNGSGLPGRHDNVADVRSLGPADGGLPQQILVGGILEAASDWCARNLKTRLHDLNIPATFDIAKPGTHSWGYWQDALRSSWPVLAKGLDLPEN</sequence>
<keyword evidence="2" id="KW-1185">Reference proteome</keyword>
<accession>A0A7K1V7Q3</accession>
<protein>
    <submittedName>
        <fullName evidence="1">Esterase family protein</fullName>
    </submittedName>
</protein>
<dbReference type="InterPro" id="IPR029058">
    <property type="entry name" value="AB_hydrolase_fold"/>
</dbReference>
<dbReference type="Pfam" id="PF00756">
    <property type="entry name" value="Esterase"/>
    <property type="match status" value="1"/>
</dbReference>